<evidence type="ECO:0000313" key="4">
    <source>
        <dbReference type="Proteomes" id="UP001597297"/>
    </source>
</evidence>
<reference evidence="4" key="1">
    <citation type="journal article" date="2019" name="Int. J. Syst. Evol. Microbiol.">
        <title>The Global Catalogue of Microorganisms (GCM) 10K type strain sequencing project: providing services to taxonomists for standard genome sequencing and annotation.</title>
        <authorList>
            <consortium name="The Broad Institute Genomics Platform"/>
            <consortium name="The Broad Institute Genome Sequencing Center for Infectious Disease"/>
            <person name="Wu L."/>
            <person name="Ma J."/>
        </authorList>
    </citation>
    <scope>NUCLEOTIDE SEQUENCE [LARGE SCALE GENOMIC DNA]</scope>
    <source>
        <strain evidence="4">JCM 16545</strain>
    </source>
</reference>
<feature type="region of interest" description="Disordered" evidence="1">
    <location>
        <begin position="22"/>
        <end position="48"/>
    </location>
</feature>
<feature type="signal peptide" evidence="2">
    <location>
        <begin position="1"/>
        <end position="19"/>
    </location>
</feature>
<gene>
    <name evidence="3" type="ORF">ACFSQZ_07470</name>
</gene>
<feature type="chain" id="PRO_5045143862" evidence="2">
    <location>
        <begin position="20"/>
        <end position="156"/>
    </location>
</feature>
<dbReference type="InterPro" id="IPR010767">
    <property type="entry name" value="Phage_CGC-2007_Cje0229"/>
</dbReference>
<organism evidence="3 4">
    <name type="scientific">Rubritalea spongiae</name>
    <dbReference type="NCBI Taxonomy" id="430797"/>
    <lineage>
        <taxon>Bacteria</taxon>
        <taxon>Pseudomonadati</taxon>
        <taxon>Verrucomicrobiota</taxon>
        <taxon>Verrucomicrobiia</taxon>
        <taxon>Verrucomicrobiales</taxon>
        <taxon>Rubritaleaceae</taxon>
        <taxon>Rubritalea</taxon>
    </lineage>
</organism>
<dbReference type="Pfam" id="PF07087">
    <property type="entry name" value="DUF1353"/>
    <property type="match status" value="1"/>
</dbReference>
<comment type="caution">
    <text evidence="3">The sequence shown here is derived from an EMBL/GenBank/DDBJ whole genome shotgun (WGS) entry which is preliminary data.</text>
</comment>
<dbReference type="RefSeq" id="WP_377094355.1">
    <property type="nucleotide sequence ID" value="NZ_JBHSJM010000001.1"/>
</dbReference>
<sequence>MRYLLLLCILPLCSCSMPAPYTPTQSAGPDRKISRKAPTPVNKPAKPKLTKLENGHYRVTQAWTVKLSNKTFRVQKGYTSNGITAPSYIKKSLGDNINAPTTWAAVFHDWCFTQKNISRSQADDYFVELMHAYRIPQQKIDLMGTAARGYTLYKYW</sequence>
<proteinExistence type="predicted"/>
<dbReference type="EMBL" id="JBHUJC010000020">
    <property type="protein sequence ID" value="MFD2276303.1"/>
    <property type="molecule type" value="Genomic_DNA"/>
</dbReference>
<evidence type="ECO:0000256" key="2">
    <source>
        <dbReference type="SAM" id="SignalP"/>
    </source>
</evidence>
<protein>
    <submittedName>
        <fullName evidence="3">DUF1353 domain-containing protein</fullName>
    </submittedName>
</protein>
<keyword evidence="2" id="KW-0732">Signal</keyword>
<accession>A0ABW5E4X4</accession>
<evidence type="ECO:0000256" key="1">
    <source>
        <dbReference type="SAM" id="MobiDB-lite"/>
    </source>
</evidence>
<name>A0ABW5E4X4_9BACT</name>
<keyword evidence="4" id="KW-1185">Reference proteome</keyword>
<dbReference type="Proteomes" id="UP001597297">
    <property type="component" value="Unassembled WGS sequence"/>
</dbReference>
<evidence type="ECO:0000313" key="3">
    <source>
        <dbReference type="EMBL" id="MFD2276303.1"/>
    </source>
</evidence>